<evidence type="ECO:0008006" key="2">
    <source>
        <dbReference type="Google" id="ProtNLM"/>
    </source>
</evidence>
<dbReference type="AlphaFoldDB" id="A0A7V2SZM4"/>
<protein>
    <recommendedName>
        <fullName evidence="2">Sulfur relay protein DsrC</fullName>
    </recommendedName>
</protein>
<dbReference type="EMBL" id="DRMS01000245">
    <property type="protein sequence ID" value="HFC92445.1"/>
    <property type="molecule type" value="Genomic_DNA"/>
</dbReference>
<dbReference type="Proteomes" id="UP000885750">
    <property type="component" value="Unassembled WGS sequence"/>
</dbReference>
<comment type="caution">
    <text evidence="1">The sequence shown here is derived from an EMBL/GenBank/DDBJ whole genome shotgun (WGS) entry which is preliminary data.</text>
</comment>
<sequence>MLLLSAILLQSGDDISSFDELKQTIQTFAIETGELFFQVDIEPPNYGDRPDDWHEQLNLAFESAR</sequence>
<accession>A0A7V2SZM4</accession>
<gene>
    <name evidence="1" type="ORF">ENJ51_06500</name>
</gene>
<organism evidence="1">
    <name type="scientific">Leucothrix mucor</name>
    <dbReference type="NCBI Taxonomy" id="45248"/>
    <lineage>
        <taxon>Bacteria</taxon>
        <taxon>Pseudomonadati</taxon>
        <taxon>Pseudomonadota</taxon>
        <taxon>Gammaproteobacteria</taxon>
        <taxon>Thiotrichales</taxon>
        <taxon>Thiotrichaceae</taxon>
        <taxon>Leucothrix</taxon>
    </lineage>
</organism>
<evidence type="ECO:0000313" key="1">
    <source>
        <dbReference type="EMBL" id="HFC92445.1"/>
    </source>
</evidence>
<reference evidence="1" key="1">
    <citation type="journal article" date="2020" name="mSystems">
        <title>Genome- and Community-Level Interaction Insights into Carbon Utilization and Element Cycling Functions of Hydrothermarchaeota in Hydrothermal Sediment.</title>
        <authorList>
            <person name="Zhou Z."/>
            <person name="Liu Y."/>
            <person name="Xu W."/>
            <person name="Pan J."/>
            <person name="Luo Z.H."/>
            <person name="Li M."/>
        </authorList>
    </citation>
    <scope>NUCLEOTIDE SEQUENCE [LARGE SCALE GENOMIC DNA]</scope>
    <source>
        <strain evidence="1">HyVt-493</strain>
    </source>
</reference>
<proteinExistence type="predicted"/>
<name>A0A7V2SZM4_LEUMU</name>